<sequence length="83" mass="9146">MAPAFATPCGLTFNAPLAVAVGSAMACYVLKQCIVHALASMASKAAKVLRWRLLEKYAVRNKKQNRLHHYPSLQHCLLTLKPL</sequence>
<name>A0A2M3ZW15_9DIPT</name>
<protein>
    <submittedName>
        <fullName evidence="1">Putative secreted peptide</fullName>
    </submittedName>
</protein>
<organism evidence="1">
    <name type="scientific">Anopheles braziliensis</name>
    <dbReference type="NCBI Taxonomy" id="58242"/>
    <lineage>
        <taxon>Eukaryota</taxon>
        <taxon>Metazoa</taxon>
        <taxon>Ecdysozoa</taxon>
        <taxon>Arthropoda</taxon>
        <taxon>Hexapoda</taxon>
        <taxon>Insecta</taxon>
        <taxon>Pterygota</taxon>
        <taxon>Neoptera</taxon>
        <taxon>Endopterygota</taxon>
        <taxon>Diptera</taxon>
        <taxon>Nematocera</taxon>
        <taxon>Culicoidea</taxon>
        <taxon>Culicidae</taxon>
        <taxon>Anophelinae</taxon>
        <taxon>Anopheles</taxon>
    </lineage>
</organism>
<accession>A0A2M3ZW15</accession>
<evidence type="ECO:0000313" key="1">
    <source>
        <dbReference type="EMBL" id="MBW32746.1"/>
    </source>
</evidence>
<dbReference type="EMBL" id="GGFM01011995">
    <property type="protein sequence ID" value="MBW32746.1"/>
    <property type="molecule type" value="Transcribed_RNA"/>
</dbReference>
<reference evidence="1" key="1">
    <citation type="submission" date="2018-01" db="EMBL/GenBank/DDBJ databases">
        <title>An insight into the sialome of Amazonian anophelines.</title>
        <authorList>
            <person name="Ribeiro J.M."/>
            <person name="Scarpassa V."/>
            <person name="Calvo E."/>
        </authorList>
    </citation>
    <scope>NUCLEOTIDE SEQUENCE</scope>
    <source>
        <tissue evidence="1">Salivary glands</tissue>
    </source>
</reference>
<proteinExistence type="predicted"/>
<dbReference type="AlphaFoldDB" id="A0A2M3ZW15"/>